<evidence type="ECO:0000256" key="3">
    <source>
        <dbReference type="PIRSR" id="PIRSR607837-1"/>
    </source>
</evidence>
<dbReference type="PANTHER" id="PTHR37302:SF1">
    <property type="entry name" value="PROTEIN DINB"/>
    <property type="match status" value="1"/>
</dbReference>
<feature type="binding site" evidence="3">
    <location>
        <position position="150"/>
    </location>
    <ligand>
        <name>a divalent metal cation</name>
        <dbReference type="ChEBI" id="CHEBI:60240"/>
    </ligand>
</feature>
<dbReference type="SUPFAM" id="SSF109854">
    <property type="entry name" value="DinB/YfiT-like putative metalloenzymes"/>
    <property type="match status" value="1"/>
</dbReference>
<keyword evidence="2 3" id="KW-0479">Metal-binding</keyword>
<evidence type="ECO:0000256" key="1">
    <source>
        <dbReference type="ARBA" id="ARBA00008635"/>
    </source>
</evidence>
<dbReference type="Pfam" id="PF05163">
    <property type="entry name" value="DinB"/>
    <property type="match status" value="1"/>
</dbReference>
<sequence length="180" mass="20104">MSSKSNFILMAEYNKWMNASIYSAASNLSSEELAKDRGAFFGSIIGTLNHILVADIIWLKRFATHSKTFTALDSLASKPKPEKLDSLLFSELALLKQERVSLDNTILNFVNQLSEGILASNLNYQNMRGVSYSKCFAHLLLHFFNHQTHHRGQVSTLLSQLSVDLGVTDLLVKISNAQRA</sequence>
<dbReference type="PANTHER" id="PTHR37302">
    <property type="entry name" value="SLR1116 PROTEIN"/>
    <property type="match status" value="1"/>
</dbReference>
<dbReference type="InterPro" id="IPR007837">
    <property type="entry name" value="DinB"/>
</dbReference>
<dbReference type="GeneID" id="78254425"/>
<accession>A0A075P051</accession>
<feature type="binding site" evidence="3">
    <location>
        <position position="50"/>
    </location>
    <ligand>
        <name>a divalent metal cation</name>
        <dbReference type="ChEBI" id="CHEBI:60240"/>
    </ligand>
</feature>
<keyword evidence="5" id="KW-1185">Reference proteome</keyword>
<dbReference type="AlphaFoldDB" id="A0A075P051"/>
<feature type="binding site" evidence="3">
    <location>
        <position position="146"/>
    </location>
    <ligand>
        <name>a divalent metal cation</name>
        <dbReference type="ChEBI" id="CHEBI:60240"/>
    </ligand>
</feature>
<evidence type="ECO:0000313" key="5">
    <source>
        <dbReference type="Proteomes" id="UP000056090"/>
    </source>
</evidence>
<dbReference type="Proteomes" id="UP000056090">
    <property type="component" value="Chromosome"/>
</dbReference>
<evidence type="ECO:0000313" key="4">
    <source>
        <dbReference type="EMBL" id="AIF98240.1"/>
    </source>
</evidence>
<organism evidence="4 5">
    <name type="scientific">Alteromonas australica</name>
    <dbReference type="NCBI Taxonomy" id="589873"/>
    <lineage>
        <taxon>Bacteria</taxon>
        <taxon>Pseudomonadati</taxon>
        <taxon>Pseudomonadota</taxon>
        <taxon>Gammaproteobacteria</taxon>
        <taxon>Alteromonadales</taxon>
        <taxon>Alteromonadaceae</taxon>
        <taxon>Alteromonas/Salinimonas group</taxon>
        <taxon>Alteromonas</taxon>
    </lineage>
</organism>
<evidence type="ECO:0000256" key="2">
    <source>
        <dbReference type="ARBA" id="ARBA00022723"/>
    </source>
</evidence>
<name>A0A075P051_9ALTE</name>
<dbReference type="EMBL" id="CP008849">
    <property type="protein sequence ID" value="AIF98240.1"/>
    <property type="molecule type" value="Genomic_DNA"/>
</dbReference>
<gene>
    <name evidence="4" type="ORF">EP13_05710</name>
</gene>
<reference evidence="4 5" key="1">
    <citation type="submission" date="2014-06" db="EMBL/GenBank/DDBJ databases">
        <title>Genomes of Alteromonas australica, a world apart.</title>
        <authorList>
            <person name="Gonzaga A."/>
            <person name="Lopez-Perez M."/>
            <person name="Rodriguez-Valera F."/>
        </authorList>
    </citation>
    <scope>NUCLEOTIDE SEQUENCE [LARGE SCALE GENOMIC DNA]</scope>
    <source>
        <strain evidence="4 5">H 17</strain>
    </source>
</reference>
<dbReference type="GO" id="GO:0046872">
    <property type="term" value="F:metal ion binding"/>
    <property type="evidence" value="ECO:0007669"/>
    <property type="project" value="UniProtKB-KW"/>
</dbReference>
<dbReference type="InterPro" id="IPR034660">
    <property type="entry name" value="DinB/YfiT-like"/>
</dbReference>
<dbReference type="RefSeq" id="WP_044056431.1">
    <property type="nucleotide sequence ID" value="NZ_CBCSKJ010000001.1"/>
</dbReference>
<dbReference type="KEGG" id="aal:EP13_05710"/>
<proteinExistence type="inferred from homology"/>
<comment type="similarity">
    <text evidence="1">Belongs to the DinB family.</text>
</comment>
<protein>
    <submittedName>
        <fullName evidence="4">Diguanylate cyclase</fullName>
    </submittedName>
</protein>
<dbReference type="eggNOG" id="COG2318">
    <property type="taxonomic scope" value="Bacteria"/>
</dbReference>
<dbReference type="Gene3D" id="1.20.120.450">
    <property type="entry name" value="dinb family like domain"/>
    <property type="match status" value="1"/>
</dbReference>